<dbReference type="Proteomes" id="UP000789375">
    <property type="component" value="Unassembled WGS sequence"/>
</dbReference>
<dbReference type="PANTHER" id="PTHR17920:SF3">
    <property type="entry name" value="TRANSMEMBRANE AND COILED-COIL DOMAIN-CONTAINING PROTEIN 4"/>
    <property type="match status" value="1"/>
</dbReference>
<proteinExistence type="inferred from homology"/>
<comment type="similarity">
    <text evidence="2">Belongs to the TMCO4 family.</text>
</comment>
<keyword evidence="3 7" id="KW-0812">Transmembrane</keyword>
<gene>
    <name evidence="8" type="ORF">FMOSSE_LOCUS174</name>
</gene>
<organism evidence="8 9">
    <name type="scientific">Funneliformis mosseae</name>
    <name type="common">Endomycorrhizal fungus</name>
    <name type="synonym">Glomus mosseae</name>
    <dbReference type="NCBI Taxonomy" id="27381"/>
    <lineage>
        <taxon>Eukaryota</taxon>
        <taxon>Fungi</taxon>
        <taxon>Fungi incertae sedis</taxon>
        <taxon>Mucoromycota</taxon>
        <taxon>Glomeromycotina</taxon>
        <taxon>Glomeromycetes</taxon>
        <taxon>Glomerales</taxon>
        <taxon>Glomeraceae</taxon>
        <taxon>Funneliformis</taxon>
    </lineage>
</organism>
<evidence type="ECO:0000256" key="7">
    <source>
        <dbReference type="SAM" id="Phobius"/>
    </source>
</evidence>
<evidence type="ECO:0000256" key="4">
    <source>
        <dbReference type="ARBA" id="ARBA00022989"/>
    </source>
</evidence>
<dbReference type="InterPro" id="IPR029058">
    <property type="entry name" value="AB_hydrolase_fold"/>
</dbReference>
<evidence type="ECO:0000256" key="6">
    <source>
        <dbReference type="SAM" id="MobiDB-lite"/>
    </source>
</evidence>
<evidence type="ECO:0000313" key="8">
    <source>
        <dbReference type="EMBL" id="CAG8434939.1"/>
    </source>
</evidence>
<name>A0A9N8UYS4_FUNMO</name>
<evidence type="ECO:0000313" key="9">
    <source>
        <dbReference type="Proteomes" id="UP000789375"/>
    </source>
</evidence>
<evidence type="ECO:0000256" key="5">
    <source>
        <dbReference type="ARBA" id="ARBA00023136"/>
    </source>
</evidence>
<comment type="subcellular location">
    <subcellularLocation>
        <location evidence="1">Membrane</location>
        <topology evidence="1">Multi-pass membrane protein</topology>
    </subcellularLocation>
</comment>
<dbReference type="EMBL" id="CAJVPP010000014">
    <property type="protein sequence ID" value="CAG8434939.1"/>
    <property type="molecule type" value="Genomic_DNA"/>
</dbReference>
<feature type="transmembrane region" description="Helical" evidence="7">
    <location>
        <begin position="290"/>
        <end position="315"/>
    </location>
</feature>
<dbReference type="AlphaFoldDB" id="A0A9N8UYS4"/>
<dbReference type="Gene3D" id="3.40.50.1820">
    <property type="entry name" value="alpha/beta hydrolase"/>
    <property type="match status" value="1"/>
</dbReference>
<evidence type="ECO:0000256" key="1">
    <source>
        <dbReference type="ARBA" id="ARBA00004141"/>
    </source>
</evidence>
<protein>
    <submittedName>
        <fullName evidence="8">15390_t:CDS:1</fullName>
    </submittedName>
</protein>
<evidence type="ECO:0000256" key="2">
    <source>
        <dbReference type="ARBA" id="ARBA00009824"/>
    </source>
</evidence>
<dbReference type="SUPFAM" id="SSF53474">
    <property type="entry name" value="alpha/beta-Hydrolases"/>
    <property type="match status" value="1"/>
</dbReference>
<feature type="region of interest" description="Disordered" evidence="6">
    <location>
        <begin position="220"/>
        <end position="241"/>
    </location>
</feature>
<reference evidence="8" key="1">
    <citation type="submission" date="2021-06" db="EMBL/GenBank/DDBJ databases">
        <authorList>
            <person name="Kallberg Y."/>
            <person name="Tangrot J."/>
            <person name="Rosling A."/>
        </authorList>
    </citation>
    <scope>NUCLEOTIDE SEQUENCE</scope>
    <source>
        <strain evidence="8">87-6 pot B 2015</strain>
    </source>
</reference>
<dbReference type="Pfam" id="PF05277">
    <property type="entry name" value="DUF726"/>
    <property type="match status" value="1"/>
</dbReference>
<accession>A0A9N8UYS4</accession>
<dbReference type="PANTHER" id="PTHR17920">
    <property type="entry name" value="TRANSMEMBRANE AND COILED-COIL DOMAIN-CONTAINING PROTEIN 4 TMCO4"/>
    <property type="match status" value="1"/>
</dbReference>
<keyword evidence="5 7" id="KW-0472">Membrane</keyword>
<keyword evidence="9" id="KW-1185">Reference proteome</keyword>
<evidence type="ECO:0000256" key="3">
    <source>
        <dbReference type="ARBA" id="ARBA00022692"/>
    </source>
</evidence>
<sequence length="592" mass="65111">MEKKELKPMSELPTYSQNWTSTQRFDLAALCVYIVNETSWSNNNAEEVWKRRFLASIFRHFTIDEKVEQNVLLKMPNEAGNISLAIDLLSSSFKKQLNDEKQKDIQDEIISDMLLNCLGLAPSNLENVDKKLKANNNNSEEMLNLKEKLDNAISSAIGNDSSSDSSLPTPIMPAEYDSRARAILFKLALNLDISSHTVKSLEKSFAQNLYFLQQQQLEAEKNDSQEDHEMQGLRNSASESLNKHEKRKKAWRWMATGVGVVVGATAIGLTGGIAAPLVAAGISAITGASIIVTAASSVVLMTSLFGIAGGGLAGYKMHKRTRGLKEFAFTRITQDDSLPLIPSLHVNIVISGYLSEDNEEPSTAWLSVFQNSLNFGDTFALSFDTEILRSLGRAFRRFIAESAVKVAANSAIQQTVFATLASALLIPAALMKAGDMIDNPWALGADRAQKAGLILADVLIERVQGKRPTVLIGYSLGALVIWQCLLELAKNQQYGLIDTVVLIGAPITSTQSSKWKDALSVVNRRFVNVYATNDIVLGLIYRMHSLDLNIAGLHAVNFNRVENYDITKLTSGHLGYRDPETLTKILKEIGLE</sequence>
<keyword evidence="4 7" id="KW-1133">Transmembrane helix</keyword>
<feature type="compositionally biased region" description="Basic and acidic residues" evidence="6">
    <location>
        <begin position="220"/>
        <end position="231"/>
    </location>
</feature>
<feature type="transmembrane region" description="Helical" evidence="7">
    <location>
        <begin position="253"/>
        <end position="278"/>
    </location>
</feature>
<dbReference type="GO" id="GO:0016020">
    <property type="term" value="C:membrane"/>
    <property type="evidence" value="ECO:0007669"/>
    <property type="project" value="UniProtKB-SubCell"/>
</dbReference>
<dbReference type="InterPro" id="IPR007941">
    <property type="entry name" value="DUF726"/>
</dbReference>
<comment type="caution">
    <text evidence="8">The sequence shown here is derived from an EMBL/GenBank/DDBJ whole genome shotgun (WGS) entry which is preliminary data.</text>
</comment>